<organism evidence="1 2">
    <name type="scientific">Folsomia candida</name>
    <name type="common">Springtail</name>
    <dbReference type="NCBI Taxonomy" id="158441"/>
    <lineage>
        <taxon>Eukaryota</taxon>
        <taxon>Metazoa</taxon>
        <taxon>Ecdysozoa</taxon>
        <taxon>Arthropoda</taxon>
        <taxon>Hexapoda</taxon>
        <taxon>Collembola</taxon>
        <taxon>Entomobryomorpha</taxon>
        <taxon>Isotomoidea</taxon>
        <taxon>Isotomidae</taxon>
        <taxon>Proisotominae</taxon>
        <taxon>Folsomia</taxon>
    </lineage>
</organism>
<sequence length="307" mass="35979">MSDDSDDEFANSDVDAEAKYVCKICQPNVTFVKTVNLIRHMRNKNVHPDVVPAYSTDTPTMYINVSMLKKYMTMLYTMIARYKPHDGVPHPLLISYPGFMELAWDPARQKYYHRERWSIPANSIMSILTRKNQTAREHKLCQEVYYDILHCLIQSNWPTHSILEFAKMFDPYEQQQGFLNDIIIFGKTQFSEEIPDIKVSGVSVPTWIVQRYLQNILVEEDSKLVGNQPTTSMGIDETTKSVRRRFKLLPFQTVTTCKFKRKLQMHHVFLQDLEKDADWEDLFFQVPLDDAYPGLRNYMAQTQRLAD</sequence>
<keyword evidence="2" id="KW-1185">Reference proteome</keyword>
<accession>A0A226D4V6</accession>
<proteinExistence type="predicted"/>
<dbReference type="AlphaFoldDB" id="A0A226D4V6"/>
<protein>
    <submittedName>
        <fullName evidence="1">Movement protein</fullName>
    </submittedName>
</protein>
<dbReference type="Proteomes" id="UP000198287">
    <property type="component" value="Unassembled WGS sequence"/>
</dbReference>
<comment type="caution">
    <text evidence="1">The sequence shown here is derived from an EMBL/GenBank/DDBJ whole genome shotgun (WGS) entry which is preliminary data.</text>
</comment>
<reference evidence="1 2" key="1">
    <citation type="submission" date="2015-12" db="EMBL/GenBank/DDBJ databases">
        <title>The genome of Folsomia candida.</title>
        <authorList>
            <person name="Faddeeva A."/>
            <person name="Derks M.F."/>
            <person name="Anvar Y."/>
            <person name="Smit S."/>
            <person name="Van Straalen N."/>
            <person name="Roelofs D."/>
        </authorList>
    </citation>
    <scope>NUCLEOTIDE SEQUENCE [LARGE SCALE GENOMIC DNA]</scope>
    <source>
        <strain evidence="1 2">VU population</strain>
        <tissue evidence="1">Whole body</tissue>
    </source>
</reference>
<evidence type="ECO:0000313" key="1">
    <source>
        <dbReference type="EMBL" id="OXA39868.1"/>
    </source>
</evidence>
<gene>
    <name evidence="1" type="ORF">Fcan01_25391</name>
</gene>
<name>A0A226D4V6_FOLCA</name>
<evidence type="ECO:0000313" key="2">
    <source>
        <dbReference type="Proteomes" id="UP000198287"/>
    </source>
</evidence>
<dbReference type="EMBL" id="LNIX01000036">
    <property type="protein sequence ID" value="OXA39868.1"/>
    <property type="molecule type" value="Genomic_DNA"/>
</dbReference>